<dbReference type="KEGG" id="mflu:HZU40_06090"/>
<proteinExistence type="predicted"/>
<dbReference type="Proteomes" id="UP000515498">
    <property type="component" value="Chromosome"/>
</dbReference>
<dbReference type="AlphaFoldDB" id="A0A7G8PHR2"/>
<evidence type="ECO:0000313" key="2">
    <source>
        <dbReference type="Proteomes" id="UP000515498"/>
    </source>
</evidence>
<name>A0A7G8PHR2_9MYCO</name>
<dbReference type="EMBL" id="CP059894">
    <property type="protein sequence ID" value="QNJ93878.1"/>
    <property type="molecule type" value="Genomic_DNA"/>
</dbReference>
<protein>
    <submittedName>
        <fullName evidence="1">Uncharacterized protein</fullName>
    </submittedName>
</protein>
<reference evidence="1 2" key="1">
    <citation type="submission" date="2020-07" db="EMBL/GenBank/DDBJ databases">
        <title>Draft genome sequence of four isobutane-metabolizing strains capable of cometabolically degrading diverse ether contaminants.</title>
        <authorList>
            <person name="Chen W."/>
            <person name="Faulkner N."/>
            <person name="Smith C."/>
            <person name="Hyman M."/>
        </authorList>
    </citation>
    <scope>NUCLEOTIDE SEQUENCE [LARGE SCALE GENOMIC DNA]</scope>
    <source>
        <strain evidence="1 2">2A</strain>
    </source>
</reference>
<sequence length="115" mass="12720">MRQRVAAEFDAPASGTEPVGFMRRYTVHARRVVVTADSLRTPQLLYAFGIRPCAFGRYFNEHFQMFAPIVLDDVLTDGGADGPVTDGDSATVRVPFRDDRQFQGQLLSLMGGPLI</sequence>
<gene>
    <name evidence="1" type="ORF">HZU40_06090</name>
</gene>
<evidence type="ECO:0000313" key="1">
    <source>
        <dbReference type="EMBL" id="QNJ93878.1"/>
    </source>
</evidence>
<organism evidence="1 2">
    <name type="scientific">Mycolicibacterium fluoranthenivorans</name>
    <dbReference type="NCBI Taxonomy" id="258505"/>
    <lineage>
        <taxon>Bacteria</taxon>
        <taxon>Bacillati</taxon>
        <taxon>Actinomycetota</taxon>
        <taxon>Actinomycetes</taxon>
        <taxon>Mycobacteriales</taxon>
        <taxon>Mycobacteriaceae</taxon>
        <taxon>Mycolicibacterium</taxon>
    </lineage>
</organism>
<accession>A0A7G8PHR2</accession>
<dbReference type="RefSeq" id="WP_187097879.1">
    <property type="nucleotide sequence ID" value="NZ_CP059894.1"/>
</dbReference>